<evidence type="ECO:0000313" key="4">
    <source>
        <dbReference type="EMBL" id="KAF2120752.1"/>
    </source>
</evidence>
<evidence type="ECO:0000256" key="2">
    <source>
        <dbReference type="ARBA" id="ARBA00023315"/>
    </source>
</evidence>
<evidence type="ECO:0000256" key="1">
    <source>
        <dbReference type="ARBA" id="ARBA00022679"/>
    </source>
</evidence>
<proteinExistence type="predicted"/>
<dbReference type="SUPFAM" id="SSF55729">
    <property type="entry name" value="Acyl-CoA N-acyltransferases (Nat)"/>
    <property type="match status" value="1"/>
</dbReference>
<dbReference type="CDD" id="cd04301">
    <property type="entry name" value="NAT_SF"/>
    <property type="match status" value="1"/>
</dbReference>
<dbReference type="Gene3D" id="3.40.630.30">
    <property type="match status" value="1"/>
</dbReference>
<dbReference type="GO" id="GO:0016747">
    <property type="term" value="F:acyltransferase activity, transferring groups other than amino-acyl groups"/>
    <property type="evidence" value="ECO:0007669"/>
    <property type="project" value="InterPro"/>
</dbReference>
<keyword evidence="2 4" id="KW-0012">Acyltransferase</keyword>
<evidence type="ECO:0000313" key="5">
    <source>
        <dbReference type="Proteomes" id="UP000799770"/>
    </source>
</evidence>
<sequence length="203" mass="23464">MATPTATPASENATSKSDINIRLATVEDLPYLVEIETACDQLFRDIDMHAIADADLPTVEQYRDCQEQKYVWVAVLATAGDDKKPVAYVQIDKFENDKALKSVYIHQISVHPSHARRGIGRQLMEFLETESKQQGRFQALDLTTFDEVPWNRKYYQRLGFAVLSEEELARDECKDIRQQLQREKDDEVLGQWKRVAMRKRTNV</sequence>
<dbReference type="PANTHER" id="PTHR43800:SF1">
    <property type="entry name" value="PEPTIDYL-LYSINE N-ACETYLTRANSFERASE YJAB"/>
    <property type="match status" value="1"/>
</dbReference>
<dbReference type="InterPro" id="IPR000182">
    <property type="entry name" value="GNAT_dom"/>
</dbReference>
<dbReference type="OrthoDB" id="2744543at2759"/>
<organism evidence="4 5">
    <name type="scientific">Lophiotrema nucula</name>
    <dbReference type="NCBI Taxonomy" id="690887"/>
    <lineage>
        <taxon>Eukaryota</taxon>
        <taxon>Fungi</taxon>
        <taxon>Dikarya</taxon>
        <taxon>Ascomycota</taxon>
        <taxon>Pezizomycotina</taxon>
        <taxon>Dothideomycetes</taxon>
        <taxon>Pleosporomycetidae</taxon>
        <taxon>Pleosporales</taxon>
        <taxon>Lophiotremataceae</taxon>
        <taxon>Lophiotrema</taxon>
    </lineage>
</organism>
<feature type="domain" description="N-acetyltransferase" evidence="3">
    <location>
        <begin position="19"/>
        <end position="183"/>
    </location>
</feature>
<reference evidence="4" key="1">
    <citation type="journal article" date="2020" name="Stud. Mycol.">
        <title>101 Dothideomycetes genomes: a test case for predicting lifestyles and emergence of pathogens.</title>
        <authorList>
            <person name="Haridas S."/>
            <person name="Albert R."/>
            <person name="Binder M."/>
            <person name="Bloem J."/>
            <person name="Labutti K."/>
            <person name="Salamov A."/>
            <person name="Andreopoulos B."/>
            <person name="Baker S."/>
            <person name="Barry K."/>
            <person name="Bills G."/>
            <person name="Bluhm B."/>
            <person name="Cannon C."/>
            <person name="Castanera R."/>
            <person name="Culley D."/>
            <person name="Daum C."/>
            <person name="Ezra D."/>
            <person name="Gonzalez J."/>
            <person name="Henrissat B."/>
            <person name="Kuo A."/>
            <person name="Liang C."/>
            <person name="Lipzen A."/>
            <person name="Lutzoni F."/>
            <person name="Magnuson J."/>
            <person name="Mondo S."/>
            <person name="Nolan M."/>
            <person name="Ohm R."/>
            <person name="Pangilinan J."/>
            <person name="Park H.-J."/>
            <person name="Ramirez L."/>
            <person name="Alfaro M."/>
            <person name="Sun H."/>
            <person name="Tritt A."/>
            <person name="Yoshinaga Y."/>
            <person name="Zwiers L.-H."/>
            <person name="Turgeon B."/>
            <person name="Goodwin S."/>
            <person name="Spatafora J."/>
            <person name="Crous P."/>
            <person name="Grigoriev I."/>
        </authorList>
    </citation>
    <scope>NUCLEOTIDE SEQUENCE</scope>
    <source>
        <strain evidence="4">CBS 627.86</strain>
    </source>
</reference>
<dbReference type="PROSITE" id="PS51186">
    <property type="entry name" value="GNAT"/>
    <property type="match status" value="1"/>
</dbReference>
<accession>A0A6A5ZMC8</accession>
<keyword evidence="1 4" id="KW-0808">Transferase</keyword>
<dbReference type="EMBL" id="ML977313">
    <property type="protein sequence ID" value="KAF2120752.1"/>
    <property type="molecule type" value="Genomic_DNA"/>
</dbReference>
<keyword evidence="5" id="KW-1185">Reference proteome</keyword>
<dbReference type="Proteomes" id="UP000799770">
    <property type="component" value="Unassembled WGS sequence"/>
</dbReference>
<dbReference type="Pfam" id="PF00583">
    <property type="entry name" value="Acetyltransf_1"/>
    <property type="match status" value="1"/>
</dbReference>
<name>A0A6A5ZMC8_9PLEO</name>
<protein>
    <submittedName>
        <fullName evidence="4">Acyl-CoA N-acyltransferase</fullName>
    </submittedName>
</protein>
<dbReference type="InterPro" id="IPR016181">
    <property type="entry name" value="Acyl_CoA_acyltransferase"/>
</dbReference>
<dbReference type="PANTHER" id="PTHR43800">
    <property type="entry name" value="PEPTIDYL-LYSINE N-ACETYLTRANSFERASE YJAB"/>
    <property type="match status" value="1"/>
</dbReference>
<evidence type="ECO:0000259" key="3">
    <source>
        <dbReference type="PROSITE" id="PS51186"/>
    </source>
</evidence>
<gene>
    <name evidence="4" type="ORF">BDV96DRAFT_641409</name>
</gene>
<dbReference type="AlphaFoldDB" id="A0A6A5ZMC8"/>